<comment type="caution">
    <text evidence="1">The sequence shown here is derived from an EMBL/GenBank/DDBJ whole genome shotgun (WGS) entry which is preliminary data.</text>
</comment>
<name>A0A9P9YVD0_9MUSC</name>
<accession>A0A9P9YVD0</accession>
<sequence length="139" mass="14527">FKARLPGAKFVNAYPSILTKIQGLYEVNGGDYGAIGAAKEAQGKSPIREVDEPPTTVKGIHHAADDAAGEETGQDPSIEQPDQAAFPLLPLRSTEGARIIVVQRELGALELLLQGQTAGLLALVTHDGGWVDASSASLD</sequence>
<reference evidence="1" key="1">
    <citation type="journal article" date="2023" name="Genome Biol. Evol.">
        <title>Long-read-based Genome Assembly of Drosophila gunungcola Reveals Fewer Chemosensory Genes in Flower-breeding Species.</title>
        <authorList>
            <person name="Negi A."/>
            <person name="Liao B.Y."/>
            <person name="Yeh S.D."/>
        </authorList>
    </citation>
    <scope>NUCLEOTIDE SEQUENCE</scope>
    <source>
        <strain evidence="1">Sukarami</strain>
    </source>
</reference>
<proteinExistence type="predicted"/>
<organism evidence="1 2">
    <name type="scientific">Drosophila gunungcola</name>
    <name type="common">fruit fly</name>
    <dbReference type="NCBI Taxonomy" id="103775"/>
    <lineage>
        <taxon>Eukaryota</taxon>
        <taxon>Metazoa</taxon>
        <taxon>Ecdysozoa</taxon>
        <taxon>Arthropoda</taxon>
        <taxon>Hexapoda</taxon>
        <taxon>Insecta</taxon>
        <taxon>Pterygota</taxon>
        <taxon>Neoptera</taxon>
        <taxon>Endopterygota</taxon>
        <taxon>Diptera</taxon>
        <taxon>Brachycera</taxon>
        <taxon>Muscomorpha</taxon>
        <taxon>Ephydroidea</taxon>
        <taxon>Drosophilidae</taxon>
        <taxon>Drosophila</taxon>
        <taxon>Sophophora</taxon>
    </lineage>
</organism>
<evidence type="ECO:0000313" key="1">
    <source>
        <dbReference type="EMBL" id="KAI8043855.1"/>
    </source>
</evidence>
<feature type="non-terminal residue" evidence="1">
    <location>
        <position position="139"/>
    </location>
</feature>
<gene>
    <name evidence="1" type="ORF">M5D96_005193</name>
</gene>
<protein>
    <submittedName>
        <fullName evidence="1">Uncharacterized protein</fullName>
    </submittedName>
</protein>
<dbReference type="Proteomes" id="UP001059596">
    <property type="component" value="Unassembled WGS sequence"/>
</dbReference>
<dbReference type="AlphaFoldDB" id="A0A9P9YVD0"/>
<evidence type="ECO:0000313" key="2">
    <source>
        <dbReference type="Proteomes" id="UP001059596"/>
    </source>
</evidence>
<keyword evidence="2" id="KW-1185">Reference proteome</keyword>
<dbReference type="EMBL" id="JAMKOV010000002">
    <property type="protein sequence ID" value="KAI8043855.1"/>
    <property type="molecule type" value="Genomic_DNA"/>
</dbReference>